<dbReference type="Proteomes" id="UP000887577">
    <property type="component" value="Unplaced"/>
</dbReference>
<reference evidence="2" key="1">
    <citation type="submission" date="2022-11" db="UniProtKB">
        <authorList>
            <consortium name="WormBaseParasite"/>
        </authorList>
    </citation>
    <scope>IDENTIFICATION</scope>
</reference>
<sequence length="397" mass="45044">MAQLFEIIPNDMAVEYTVSQAVAIAASMHIKIMKSIAPIKEAFGIIKLDYCRKAAAETLVSMCTSTLELCDPSLAESRLAAIDACCIVARSFLPLSPSVEKTLDIVNRLLQLQKSYSIMLPYSELTNRRKDAAEGRFLEYCTGTPLKTFEEIVRFGELLSIKKERICELAFNSNMLASPETLETALFLIGDTTDELDKSALDRSINFIRQMFFVLHQYASDRCRLFGPQHATFIIDFFKRLKPCLLKLTDTALQLELPFETDLLFYVQEFVSLFEQTLKCLTDMPGDADRSLTDSFSAENVEKEESKIYEMSHRWGVLNPARVGSIFDSVEVIKVLGRVGYSIFMKPNGDDTLLDVTTTDASMFDFWEDVFLCCNGNPYLKLIAQNFAFRLRKFFLI</sequence>
<protein>
    <submittedName>
        <fullName evidence="2">Uncharacterized protein</fullName>
    </submittedName>
</protein>
<keyword evidence="1" id="KW-1185">Reference proteome</keyword>
<dbReference type="AlphaFoldDB" id="A0A914XXJ6"/>
<proteinExistence type="predicted"/>
<evidence type="ECO:0000313" key="2">
    <source>
        <dbReference type="WBParaSite" id="PSU_v2.g10469.t1"/>
    </source>
</evidence>
<name>A0A914XXJ6_9BILA</name>
<dbReference type="WBParaSite" id="PSU_v2.g10469.t1">
    <property type="protein sequence ID" value="PSU_v2.g10469.t1"/>
    <property type="gene ID" value="PSU_v2.g10469"/>
</dbReference>
<organism evidence="1 2">
    <name type="scientific">Panagrolaimus superbus</name>
    <dbReference type="NCBI Taxonomy" id="310955"/>
    <lineage>
        <taxon>Eukaryota</taxon>
        <taxon>Metazoa</taxon>
        <taxon>Ecdysozoa</taxon>
        <taxon>Nematoda</taxon>
        <taxon>Chromadorea</taxon>
        <taxon>Rhabditida</taxon>
        <taxon>Tylenchina</taxon>
        <taxon>Panagrolaimomorpha</taxon>
        <taxon>Panagrolaimoidea</taxon>
        <taxon>Panagrolaimidae</taxon>
        <taxon>Panagrolaimus</taxon>
    </lineage>
</organism>
<accession>A0A914XXJ6</accession>
<evidence type="ECO:0000313" key="1">
    <source>
        <dbReference type="Proteomes" id="UP000887577"/>
    </source>
</evidence>